<dbReference type="InterPro" id="IPR004843">
    <property type="entry name" value="Calcineurin-like_PHP"/>
</dbReference>
<gene>
    <name evidence="3" type="ORF">CCMP2556_LOCUS46823</name>
</gene>
<dbReference type="Gene3D" id="3.60.21.10">
    <property type="match status" value="1"/>
</dbReference>
<keyword evidence="1" id="KW-0378">Hydrolase</keyword>
<feature type="domain" description="Serine/threonine specific protein phosphatases" evidence="2">
    <location>
        <begin position="121"/>
        <end position="126"/>
    </location>
</feature>
<comment type="similarity">
    <text evidence="1">Belongs to the PPP phosphatase family.</text>
</comment>
<dbReference type="Proteomes" id="UP001642484">
    <property type="component" value="Unassembled WGS sequence"/>
</dbReference>
<dbReference type="InterPro" id="IPR029052">
    <property type="entry name" value="Metallo-depent_PP-like"/>
</dbReference>
<dbReference type="EMBL" id="CAXAMN010025895">
    <property type="protein sequence ID" value="CAK9098933.1"/>
    <property type="molecule type" value="Genomic_DNA"/>
</dbReference>
<protein>
    <recommendedName>
        <fullName evidence="1">Serine/threonine-protein phosphatase</fullName>
        <ecNumber evidence="1">3.1.3.16</ecNumber>
    </recommendedName>
</protein>
<comment type="caution">
    <text evidence="3">The sequence shown here is derived from an EMBL/GenBank/DDBJ whole genome shotgun (WGS) entry which is preliminary data.</text>
</comment>
<dbReference type="Pfam" id="PF00149">
    <property type="entry name" value="Metallophos"/>
    <property type="match status" value="1"/>
</dbReference>
<proteinExistence type="inferred from homology"/>
<dbReference type="PRINTS" id="PR00114">
    <property type="entry name" value="STPHPHTASE"/>
</dbReference>
<evidence type="ECO:0000259" key="2">
    <source>
        <dbReference type="PROSITE" id="PS00125"/>
    </source>
</evidence>
<name>A0ABP0RGV0_9DINO</name>
<keyword evidence="4" id="KW-1185">Reference proteome</keyword>
<reference evidence="3 4" key="1">
    <citation type="submission" date="2024-02" db="EMBL/GenBank/DDBJ databases">
        <authorList>
            <person name="Chen Y."/>
            <person name="Shah S."/>
            <person name="Dougan E. K."/>
            <person name="Thang M."/>
            <person name="Chan C."/>
        </authorList>
    </citation>
    <scope>NUCLEOTIDE SEQUENCE [LARGE SCALE GENOMIC DNA]</scope>
</reference>
<dbReference type="PANTHER" id="PTHR46422">
    <property type="entry name" value="SERINE/THREONINE-PROTEIN PHOSPHATASE BSL3"/>
    <property type="match status" value="1"/>
</dbReference>
<comment type="catalytic activity">
    <reaction evidence="1">
        <text>O-phospho-L-threonyl-[protein] + H2O = L-threonyl-[protein] + phosphate</text>
        <dbReference type="Rhea" id="RHEA:47004"/>
        <dbReference type="Rhea" id="RHEA-COMP:11060"/>
        <dbReference type="Rhea" id="RHEA-COMP:11605"/>
        <dbReference type="ChEBI" id="CHEBI:15377"/>
        <dbReference type="ChEBI" id="CHEBI:30013"/>
        <dbReference type="ChEBI" id="CHEBI:43474"/>
        <dbReference type="ChEBI" id="CHEBI:61977"/>
        <dbReference type="EC" id="3.1.3.16"/>
    </reaction>
</comment>
<sequence>MLDRDWTPNGVALDRLLGKGESNQADKICLLAKACQRQLSSYPSLVRVRAPAKVFGDIHGQFRDLLLLFGLFGKPFHCGGDIQTTSYVFNGDFVDRGEHQLEVVTLLFALHVVYPMQVYLVRGNHEFRDMSENMGDLGFLSPGRSVTGFDVTCFGQEKGRRIRGICMVCHRQGAFP</sequence>
<dbReference type="SMART" id="SM00156">
    <property type="entry name" value="PP2Ac"/>
    <property type="match status" value="1"/>
</dbReference>
<evidence type="ECO:0000313" key="4">
    <source>
        <dbReference type="Proteomes" id="UP001642484"/>
    </source>
</evidence>
<organism evidence="3 4">
    <name type="scientific">Durusdinium trenchii</name>
    <dbReference type="NCBI Taxonomy" id="1381693"/>
    <lineage>
        <taxon>Eukaryota</taxon>
        <taxon>Sar</taxon>
        <taxon>Alveolata</taxon>
        <taxon>Dinophyceae</taxon>
        <taxon>Suessiales</taxon>
        <taxon>Symbiodiniaceae</taxon>
        <taxon>Durusdinium</taxon>
    </lineage>
</organism>
<dbReference type="PROSITE" id="PS00125">
    <property type="entry name" value="SER_THR_PHOSPHATASE"/>
    <property type="match status" value="1"/>
</dbReference>
<accession>A0ABP0RGV0</accession>
<dbReference type="EC" id="3.1.3.16" evidence="1"/>
<evidence type="ECO:0000313" key="3">
    <source>
        <dbReference type="EMBL" id="CAK9098933.1"/>
    </source>
</evidence>
<dbReference type="PANTHER" id="PTHR46422:SF4">
    <property type="entry name" value="SERINE_THREONINE-PROTEIN PHOSPHATASE BSL3"/>
    <property type="match status" value="1"/>
</dbReference>
<dbReference type="SUPFAM" id="SSF56300">
    <property type="entry name" value="Metallo-dependent phosphatases"/>
    <property type="match status" value="1"/>
</dbReference>
<evidence type="ECO:0000256" key="1">
    <source>
        <dbReference type="RuleBase" id="RU004273"/>
    </source>
</evidence>
<dbReference type="InterPro" id="IPR006186">
    <property type="entry name" value="Ser/Thr-sp_prot-phosphatase"/>
</dbReference>